<dbReference type="EMBL" id="CAJVPZ010035343">
    <property type="protein sequence ID" value="CAG8748867.1"/>
    <property type="molecule type" value="Genomic_DNA"/>
</dbReference>
<accession>A0A9N9NLG6</accession>
<dbReference type="AlphaFoldDB" id="A0A9N9NLG6"/>
<keyword evidence="2" id="KW-1185">Reference proteome</keyword>
<organism evidence="1 2">
    <name type="scientific">Racocetra fulgida</name>
    <dbReference type="NCBI Taxonomy" id="60492"/>
    <lineage>
        <taxon>Eukaryota</taxon>
        <taxon>Fungi</taxon>
        <taxon>Fungi incertae sedis</taxon>
        <taxon>Mucoromycota</taxon>
        <taxon>Glomeromycotina</taxon>
        <taxon>Glomeromycetes</taxon>
        <taxon>Diversisporales</taxon>
        <taxon>Gigasporaceae</taxon>
        <taxon>Racocetra</taxon>
    </lineage>
</organism>
<reference evidence="1" key="1">
    <citation type="submission" date="2021-06" db="EMBL/GenBank/DDBJ databases">
        <authorList>
            <person name="Kallberg Y."/>
            <person name="Tangrot J."/>
            <person name="Rosling A."/>
        </authorList>
    </citation>
    <scope>NUCLEOTIDE SEQUENCE</scope>
    <source>
        <strain evidence="1">IN212</strain>
    </source>
</reference>
<gene>
    <name evidence="1" type="ORF">RFULGI_LOCUS13451</name>
</gene>
<proteinExistence type="predicted"/>
<dbReference type="Gene3D" id="1.10.10.60">
    <property type="entry name" value="Homeodomain-like"/>
    <property type="match status" value="1"/>
</dbReference>
<evidence type="ECO:0000313" key="2">
    <source>
        <dbReference type="Proteomes" id="UP000789396"/>
    </source>
</evidence>
<feature type="non-terminal residue" evidence="1">
    <location>
        <position position="1"/>
    </location>
</feature>
<name>A0A9N9NLG6_9GLOM</name>
<comment type="caution">
    <text evidence="1">The sequence shown here is derived from an EMBL/GenBank/DDBJ whole genome shotgun (WGS) entry which is preliminary data.</text>
</comment>
<evidence type="ECO:0000313" key="1">
    <source>
        <dbReference type="EMBL" id="CAG8748867.1"/>
    </source>
</evidence>
<protein>
    <submittedName>
        <fullName evidence="1">15181_t:CDS:1</fullName>
    </submittedName>
</protein>
<feature type="non-terminal residue" evidence="1">
    <location>
        <position position="197"/>
    </location>
</feature>
<dbReference type="OrthoDB" id="2360190at2759"/>
<sequence length="197" mass="22922">ICQKLSKPNPSKQKDLAAEYYISTQAISNIWKERNKWLYLDNNNYDTQLKKLQAPGYPLIEKVMKRKLQYTFAQQLTLTDEILAKRFASNLGNQQFYINELISNLPLTDLLSANEYLHLDDVLPIEDFPDDTVLIEQICNEDNNKEVQSDTNDNNYSSELLQVFFLQERSNFAKNLVKFLLQQDDDFGVSAKDLEVI</sequence>
<dbReference type="Proteomes" id="UP000789396">
    <property type="component" value="Unassembled WGS sequence"/>
</dbReference>